<gene>
    <name evidence="1" type="ORF">SAMN05444408_111108</name>
</gene>
<dbReference type="OrthoDB" id="676860at2"/>
<reference evidence="2" key="1">
    <citation type="submission" date="2016-11" db="EMBL/GenBank/DDBJ databases">
        <authorList>
            <person name="Varghese N."/>
            <person name="Submissions S."/>
        </authorList>
    </citation>
    <scope>NUCLEOTIDE SEQUENCE [LARGE SCALE GENOMIC DNA]</scope>
    <source>
        <strain evidence="2">DSM 26898</strain>
    </source>
</reference>
<name>A0A1M4ZZU8_9FLAO</name>
<accession>A0A1M4ZZU8</accession>
<organism evidence="1 2">
    <name type="scientific">Chryseobacterium takakiae</name>
    <dbReference type="NCBI Taxonomy" id="1302685"/>
    <lineage>
        <taxon>Bacteria</taxon>
        <taxon>Pseudomonadati</taxon>
        <taxon>Bacteroidota</taxon>
        <taxon>Flavobacteriia</taxon>
        <taxon>Flavobacteriales</taxon>
        <taxon>Weeksellaceae</taxon>
        <taxon>Chryseobacterium group</taxon>
        <taxon>Chryseobacterium</taxon>
    </lineage>
</organism>
<evidence type="ECO:0000313" key="1">
    <source>
        <dbReference type="EMBL" id="SHF23535.1"/>
    </source>
</evidence>
<proteinExistence type="predicted"/>
<keyword evidence="2" id="KW-1185">Reference proteome</keyword>
<sequence>MVRIINYKRRVAENKEFFVLEVSGGIEMVLSKTTGMYYATSKKATITSTFDEETCKSLVGSEFPGSIVKEECKPYEYTIQDTGEIITLSHRYVYRAEEFSASKVYSAPGNFAMAE</sequence>
<dbReference type="EMBL" id="FQVO01000011">
    <property type="protein sequence ID" value="SHF23535.1"/>
    <property type="molecule type" value="Genomic_DNA"/>
</dbReference>
<dbReference type="STRING" id="1302685.SAMN05444408_111108"/>
<dbReference type="Proteomes" id="UP000184236">
    <property type="component" value="Unassembled WGS sequence"/>
</dbReference>
<dbReference type="AlphaFoldDB" id="A0A1M4ZZU8"/>
<dbReference type="RefSeq" id="WP_083573242.1">
    <property type="nucleotide sequence ID" value="NZ_FQVO01000011.1"/>
</dbReference>
<evidence type="ECO:0000313" key="2">
    <source>
        <dbReference type="Proteomes" id="UP000184236"/>
    </source>
</evidence>
<protein>
    <submittedName>
        <fullName evidence="1">Uncharacterized protein</fullName>
    </submittedName>
</protein>